<keyword evidence="8" id="KW-1185">Reference proteome</keyword>
<accession>A0A7W4YZJ4</accession>
<keyword evidence="4" id="KW-0378">Hydrolase</keyword>
<evidence type="ECO:0000256" key="1">
    <source>
        <dbReference type="ARBA" id="ARBA00001947"/>
    </source>
</evidence>
<dbReference type="GO" id="GO:0004407">
    <property type="term" value="F:histone deacetylase activity"/>
    <property type="evidence" value="ECO:0007669"/>
    <property type="project" value="TreeGrafter"/>
</dbReference>
<dbReference type="Proteomes" id="UP000532010">
    <property type="component" value="Unassembled WGS sequence"/>
</dbReference>
<comment type="caution">
    <text evidence="7">The sequence shown here is derived from an EMBL/GenBank/DDBJ whole genome shotgun (WGS) entry which is preliminary data.</text>
</comment>
<dbReference type="Gene3D" id="3.40.800.20">
    <property type="entry name" value="Histone deacetylase domain"/>
    <property type="match status" value="1"/>
</dbReference>
<proteinExistence type="inferred from homology"/>
<feature type="domain" description="Histone deacetylase" evidence="6">
    <location>
        <begin position="28"/>
        <end position="339"/>
    </location>
</feature>
<keyword evidence="3" id="KW-0479">Metal-binding</keyword>
<dbReference type="Pfam" id="PF00850">
    <property type="entry name" value="Hist_deacetyl"/>
    <property type="match status" value="1"/>
</dbReference>
<evidence type="ECO:0000259" key="6">
    <source>
        <dbReference type="Pfam" id="PF00850"/>
    </source>
</evidence>
<dbReference type="SUPFAM" id="SSF52768">
    <property type="entry name" value="Arginase/deacetylase"/>
    <property type="match status" value="1"/>
</dbReference>
<dbReference type="PANTHER" id="PTHR10625:SF17">
    <property type="entry name" value="HISTONE DEACETYLASE 8"/>
    <property type="match status" value="1"/>
</dbReference>
<dbReference type="InterPro" id="IPR000286">
    <property type="entry name" value="HDACs"/>
</dbReference>
<dbReference type="GO" id="GO:0046872">
    <property type="term" value="F:metal ion binding"/>
    <property type="evidence" value="ECO:0007669"/>
    <property type="project" value="UniProtKB-KW"/>
</dbReference>
<dbReference type="PRINTS" id="PR01270">
    <property type="entry name" value="HDASUPER"/>
</dbReference>
<dbReference type="GO" id="GO:0040029">
    <property type="term" value="P:epigenetic regulation of gene expression"/>
    <property type="evidence" value="ECO:0007669"/>
    <property type="project" value="TreeGrafter"/>
</dbReference>
<comment type="similarity">
    <text evidence="2">Belongs to the histone deacetylase family.</text>
</comment>
<protein>
    <submittedName>
        <fullName evidence="7">Acetoin utilization deacetylase AcuC-like enzyme</fullName>
    </submittedName>
</protein>
<dbReference type="CDD" id="cd10001">
    <property type="entry name" value="HDAC_classII_APAH"/>
    <property type="match status" value="1"/>
</dbReference>
<dbReference type="GO" id="GO:0016787">
    <property type="term" value="F:hydrolase activity"/>
    <property type="evidence" value="ECO:0007669"/>
    <property type="project" value="UniProtKB-KW"/>
</dbReference>
<gene>
    <name evidence="7" type="ORF">FHR70_004188</name>
</gene>
<organism evidence="7 8">
    <name type="scientific">Microvirga lupini</name>
    <dbReference type="NCBI Taxonomy" id="420324"/>
    <lineage>
        <taxon>Bacteria</taxon>
        <taxon>Pseudomonadati</taxon>
        <taxon>Pseudomonadota</taxon>
        <taxon>Alphaproteobacteria</taxon>
        <taxon>Hyphomicrobiales</taxon>
        <taxon>Methylobacteriaceae</taxon>
        <taxon>Microvirga</taxon>
    </lineage>
</organism>
<evidence type="ECO:0000313" key="7">
    <source>
        <dbReference type="EMBL" id="MBB3021098.1"/>
    </source>
</evidence>
<keyword evidence="5" id="KW-0862">Zinc</keyword>
<dbReference type="RefSeq" id="WP_183453680.1">
    <property type="nucleotide sequence ID" value="NZ_JACHWB010000007.1"/>
</dbReference>
<evidence type="ECO:0000256" key="5">
    <source>
        <dbReference type="ARBA" id="ARBA00022833"/>
    </source>
</evidence>
<evidence type="ECO:0000313" key="8">
    <source>
        <dbReference type="Proteomes" id="UP000532010"/>
    </source>
</evidence>
<evidence type="ECO:0000256" key="4">
    <source>
        <dbReference type="ARBA" id="ARBA00022801"/>
    </source>
</evidence>
<comment type="cofactor">
    <cofactor evidence="1">
        <name>Zn(2+)</name>
        <dbReference type="ChEBI" id="CHEBI:29105"/>
    </cofactor>
</comment>
<evidence type="ECO:0000256" key="2">
    <source>
        <dbReference type="ARBA" id="ARBA00005947"/>
    </source>
</evidence>
<sequence>MKAVFAPASQRHDPGSFLCRGALQTILEQPARVRNLLNGVQESGLAIVAPRDFGLDPILDIHAADYINFLRTAYADWQAMRARGVSASETVQSSGFSLRHRHARVPNAVSARADYYLSGGWAPLAEGTFEAAVASAHSAVEAAEIVLAGGGEAFALCRPPGHHAYADLAGGFCYINNAAVAAQRLVRDLRRVTVLDIDAHHGNGTQGIFYERSDVQFVSLHADPTHVYPFYCGFADETGHGSGAGFNLNLPLTIGSRDDAFIDALRHALGAIRDFRPGALVVSLGLDIHEDDPTKLLSISGDGLARIGAMIGAERLPIVVIQEGGYDIGKLSGNLRSFLDGFVGAR</sequence>
<dbReference type="InterPro" id="IPR023696">
    <property type="entry name" value="Ureohydrolase_dom_sf"/>
</dbReference>
<dbReference type="InterPro" id="IPR023801">
    <property type="entry name" value="His_deacetylse_dom"/>
</dbReference>
<dbReference type="PANTHER" id="PTHR10625">
    <property type="entry name" value="HISTONE DEACETYLASE HDAC1-RELATED"/>
    <property type="match status" value="1"/>
</dbReference>
<evidence type="ECO:0000256" key="3">
    <source>
        <dbReference type="ARBA" id="ARBA00022723"/>
    </source>
</evidence>
<dbReference type="InterPro" id="IPR037138">
    <property type="entry name" value="His_deacetylse_dom_sf"/>
</dbReference>
<dbReference type="AlphaFoldDB" id="A0A7W4YZJ4"/>
<name>A0A7W4YZJ4_9HYPH</name>
<reference evidence="7 8" key="1">
    <citation type="submission" date="2020-08" db="EMBL/GenBank/DDBJ databases">
        <title>The Agave Microbiome: Exploring the role of microbial communities in plant adaptations to desert environments.</title>
        <authorList>
            <person name="Partida-Martinez L.P."/>
        </authorList>
    </citation>
    <scope>NUCLEOTIDE SEQUENCE [LARGE SCALE GENOMIC DNA]</scope>
    <source>
        <strain evidence="7 8">AT3.9</strain>
    </source>
</reference>
<dbReference type="EMBL" id="JACHWB010000007">
    <property type="protein sequence ID" value="MBB3021098.1"/>
    <property type="molecule type" value="Genomic_DNA"/>
</dbReference>